<feature type="transmembrane region" description="Helical" evidence="2">
    <location>
        <begin position="458"/>
        <end position="475"/>
    </location>
</feature>
<feature type="transmembrane region" description="Helical" evidence="2">
    <location>
        <begin position="428"/>
        <end position="446"/>
    </location>
</feature>
<proteinExistence type="predicted"/>
<feature type="compositionally biased region" description="Low complexity" evidence="1">
    <location>
        <begin position="790"/>
        <end position="802"/>
    </location>
</feature>
<gene>
    <name evidence="4" type="ORF">GCM10008919_21340</name>
</gene>
<name>A0ABP3CXL2_9FIRM</name>
<feature type="transmembrane region" description="Helical" evidence="2">
    <location>
        <begin position="350"/>
        <end position="371"/>
    </location>
</feature>
<evidence type="ECO:0008006" key="6">
    <source>
        <dbReference type="Google" id="ProtNLM"/>
    </source>
</evidence>
<reference evidence="5" key="1">
    <citation type="journal article" date="2019" name="Int. J. Syst. Evol. Microbiol.">
        <title>The Global Catalogue of Microorganisms (GCM) 10K type strain sequencing project: providing services to taxonomists for standard genome sequencing and annotation.</title>
        <authorList>
            <consortium name="The Broad Institute Genomics Platform"/>
            <consortium name="The Broad Institute Genome Sequencing Center for Infectious Disease"/>
            <person name="Wu L."/>
            <person name="Ma J."/>
        </authorList>
    </citation>
    <scope>NUCLEOTIDE SEQUENCE [LARGE SCALE GENOMIC DNA]</scope>
    <source>
        <strain evidence="5">JCM 8542</strain>
    </source>
</reference>
<evidence type="ECO:0000313" key="5">
    <source>
        <dbReference type="Proteomes" id="UP001500399"/>
    </source>
</evidence>
<accession>A0ABP3CXL2</accession>
<evidence type="ECO:0000256" key="2">
    <source>
        <dbReference type="SAM" id="Phobius"/>
    </source>
</evidence>
<keyword evidence="5" id="KW-1185">Reference proteome</keyword>
<sequence length="814" mass="92790">MCRLRRYVSLCLLALCALLLSASHASALSLAYDRNYGAAYVNILQEAADVPLEPRGYARNLLDLFQDRRVDAVEIYDFQAERFRRGTSEMLYWYPHFTAAVVLAVWEDAPVSVTGWADLREGVTIVLPDSSPEREIFFLALAQRLDPDFDVSFAHLARMRVQGTLRFYPVHRGIRGLFAGRNARDVYVLFAHEAERLIRRGARLRMVEPQEGTLTCTKGILSRAPIAFSAQLPDDLAAAGYPPVSTDAAVARTIPPDFPHALHRINTRFHTEIMERPLLTPREPHERFTILVLTLVATVVWGACIRRRVLNHGTRRAVLLLLAMLLLWELDRTVKILTLAHSNTLVHTLWYLYYVFRGGLSVALLWIAWSSDEDVLDRTMPPWLRAVFGINLLIAVLILCNDLHHQFFYFTWSTEAMEWSEHLSWGAYAYWTLWFSEIFAALLLLLEKAKAQQVLRPAMVLPFVLFALFMVYSIAYQYVEWVTWAEMTAVTALFFLLLIELCLRTGLMPSNRFHQAFFTHSQLAMQLVNANGTPVFTSAVSPRAPSRDVRTERMEVHGGALLWQEDLSPLHEQQRQLALTRDALRRAHLVLREEHTIRHQLLALTLRRKLSDELEAILAAKRPLLRGFREQLMATENEAEVTLLIRRLNLLSSYLKKRCVLFLKGQEDGHIRADELSMAVSETCTYLRPLGLRVGVEWSQSEAPDAEAALALFDFFAEFLTRAAAEETSEVFCRFADGAAFFLIEEADWIAPWTEDWQERHRVSITRRDHDYALALTVCPTSAVSDAAHSAAQAAGDAAPSARAEDKEERTWND</sequence>
<feature type="region of interest" description="Disordered" evidence="1">
    <location>
        <begin position="790"/>
        <end position="814"/>
    </location>
</feature>
<dbReference type="EMBL" id="BAAACR010000017">
    <property type="protein sequence ID" value="GAA0217947.1"/>
    <property type="molecule type" value="Genomic_DNA"/>
</dbReference>
<dbReference type="RefSeq" id="WP_304987530.1">
    <property type="nucleotide sequence ID" value="NZ_BAAACR010000017.1"/>
</dbReference>
<comment type="caution">
    <text evidence="4">The sequence shown here is derived from an EMBL/GenBank/DDBJ whole genome shotgun (WGS) entry which is preliminary data.</text>
</comment>
<feature type="transmembrane region" description="Helical" evidence="2">
    <location>
        <begin position="481"/>
        <end position="503"/>
    </location>
</feature>
<keyword evidence="2" id="KW-0472">Membrane</keyword>
<evidence type="ECO:0000313" key="4">
    <source>
        <dbReference type="EMBL" id="GAA0217947.1"/>
    </source>
</evidence>
<organism evidence="4 5">
    <name type="scientific">Selenomonas dianae</name>
    <dbReference type="NCBI Taxonomy" id="135079"/>
    <lineage>
        <taxon>Bacteria</taxon>
        <taxon>Bacillati</taxon>
        <taxon>Bacillota</taxon>
        <taxon>Negativicutes</taxon>
        <taxon>Selenomonadales</taxon>
        <taxon>Selenomonadaceae</taxon>
        <taxon>Selenomonas</taxon>
    </lineage>
</organism>
<feature type="transmembrane region" description="Helical" evidence="2">
    <location>
        <begin position="383"/>
        <end position="408"/>
    </location>
</feature>
<feature type="transmembrane region" description="Helical" evidence="2">
    <location>
        <begin position="317"/>
        <end position="338"/>
    </location>
</feature>
<evidence type="ECO:0000256" key="1">
    <source>
        <dbReference type="SAM" id="MobiDB-lite"/>
    </source>
</evidence>
<protein>
    <recommendedName>
        <fullName evidence="6">Histidine kinase N-terminal 7TM region domain-containing protein</fullName>
    </recommendedName>
</protein>
<feature type="chain" id="PRO_5045124316" description="Histidine kinase N-terminal 7TM region domain-containing protein" evidence="3">
    <location>
        <begin position="28"/>
        <end position="814"/>
    </location>
</feature>
<keyword evidence="2" id="KW-0812">Transmembrane</keyword>
<feature type="compositionally biased region" description="Basic and acidic residues" evidence="1">
    <location>
        <begin position="803"/>
        <end position="814"/>
    </location>
</feature>
<keyword evidence="3" id="KW-0732">Signal</keyword>
<feature type="signal peptide" evidence="3">
    <location>
        <begin position="1"/>
        <end position="27"/>
    </location>
</feature>
<evidence type="ECO:0000256" key="3">
    <source>
        <dbReference type="SAM" id="SignalP"/>
    </source>
</evidence>
<feature type="transmembrane region" description="Helical" evidence="2">
    <location>
        <begin position="288"/>
        <end position="305"/>
    </location>
</feature>
<dbReference type="Proteomes" id="UP001500399">
    <property type="component" value="Unassembled WGS sequence"/>
</dbReference>
<keyword evidence="2" id="KW-1133">Transmembrane helix</keyword>
<dbReference type="SUPFAM" id="SSF53850">
    <property type="entry name" value="Periplasmic binding protein-like II"/>
    <property type="match status" value="1"/>
</dbReference>